<sequence>MTNQVPYLDFEKFEKLDLVKKYDFFSTNKLFEEVIKIKDIETGEIFIANISRPEDSEKEEAQLRMAKIVYNLDHPSILEILGYSKIQTEDEKRTVVITDYFSNHILSEIIKAEKSGKPAPGWNNTKKLITIFGIASGILYLHKHNLIHRDIKPSKILMDDQMLPKIRGFNLLINCEDKAREKQIKGTPEYMAPEILTREPSTKAMDVYSFGMIMYELITLKKPFEDIHNPNVIQVLQRVKQGRMPSFDDSTPDSYRNLIQRCWAENPEERPTFDEIVRSLRTDKAFLIDGVDKEEYMNYIRFLDHYTIIKDRRKSALNFIRRSSVNETQILKTQIALKTNENELLKEEIKKLKQSLAEEMAKCRDAMAQLEKCRKSD</sequence>
<dbReference type="InterPro" id="IPR011009">
    <property type="entry name" value="Kinase-like_dom_sf"/>
</dbReference>
<dbReference type="Proteomes" id="UP001470230">
    <property type="component" value="Unassembled WGS sequence"/>
</dbReference>
<evidence type="ECO:0000313" key="4">
    <source>
        <dbReference type="Proteomes" id="UP001470230"/>
    </source>
</evidence>
<dbReference type="Pfam" id="PF07714">
    <property type="entry name" value="PK_Tyr_Ser-Thr"/>
    <property type="match status" value="1"/>
</dbReference>
<dbReference type="EMBL" id="JAPFFF010000001">
    <property type="protein sequence ID" value="KAK8898476.1"/>
    <property type="molecule type" value="Genomic_DNA"/>
</dbReference>
<name>A0ABR2L636_9EUKA</name>
<gene>
    <name evidence="3" type="ORF">M9Y10_000765</name>
</gene>
<dbReference type="InterPro" id="IPR001245">
    <property type="entry name" value="Ser-Thr/Tyr_kinase_cat_dom"/>
</dbReference>
<proteinExistence type="predicted"/>
<keyword evidence="4" id="KW-1185">Reference proteome</keyword>
<organism evidence="3 4">
    <name type="scientific">Tritrichomonas musculus</name>
    <dbReference type="NCBI Taxonomy" id="1915356"/>
    <lineage>
        <taxon>Eukaryota</taxon>
        <taxon>Metamonada</taxon>
        <taxon>Parabasalia</taxon>
        <taxon>Tritrichomonadida</taxon>
        <taxon>Tritrichomonadidae</taxon>
        <taxon>Tritrichomonas</taxon>
    </lineage>
</organism>
<dbReference type="PROSITE" id="PS50011">
    <property type="entry name" value="PROTEIN_KINASE_DOM"/>
    <property type="match status" value="1"/>
</dbReference>
<evidence type="ECO:0000256" key="1">
    <source>
        <dbReference type="SAM" id="Coils"/>
    </source>
</evidence>
<evidence type="ECO:0000313" key="3">
    <source>
        <dbReference type="EMBL" id="KAK8898476.1"/>
    </source>
</evidence>
<protein>
    <recommendedName>
        <fullName evidence="2">Protein kinase domain-containing protein</fullName>
    </recommendedName>
</protein>
<dbReference type="SUPFAM" id="SSF56112">
    <property type="entry name" value="Protein kinase-like (PK-like)"/>
    <property type="match status" value="1"/>
</dbReference>
<feature type="domain" description="Protein kinase" evidence="2">
    <location>
        <begin position="13"/>
        <end position="287"/>
    </location>
</feature>
<dbReference type="PRINTS" id="PR00109">
    <property type="entry name" value="TYRKINASE"/>
</dbReference>
<evidence type="ECO:0000259" key="2">
    <source>
        <dbReference type="PROSITE" id="PS50011"/>
    </source>
</evidence>
<feature type="coiled-coil region" evidence="1">
    <location>
        <begin position="335"/>
        <end position="373"/>
    </location>
</feature>
<keyword evidence="1" id="KW-0175">Coiled coil</keyword>
<reference evidence="3 4" key="1">
    <citation type="submission" date="2024-04" db="EMBL/GenBank/DDBJ databases">
        <title>Tritrichomonas musculus Genome.</title>
        <authorList>
            <person name="Alves-Ferreira E."/>
            <person name="Grigg M."/>
            <person name="Lorenzi H."/>
            <person name="Galac M."/>
        </authorList>
    </citation>
    <scope>NUCLEOTIDE SEQUENCE [LARGE SCALE GENOMIC DNA]</scope>
    <source>
        <strain evidence="3 4">EAF2021</strain>
    </source>
</reference>
<dbReference type="InterPro" id="IPR051681">
    <property type="entry name" value="Ser/Thr_Kinases-Pseudokinases"/>
</dbReference>
<comment type="caution">
    <text evidence="3">The sequence shown here is derived from an EMBL/GenBank/DDBJ whole genome shotgun (WGS) entry which is preliminary data.</text>
</comment>
<dbReference type="PANTHER" id="PTHR44329">
    <property type="entry name" value="SERINE/THREONINE-PROTEIN KINASE TNNI3K-RELATED"/>
    <property type="match status" value="1"/>
</dbReference>
<dbReference type="Gene3D" id="1.10.510.10">
    <property type="entry name" value="Transferase(Phosphotransferase) domain 1"/>
    <property type="match status" value="1"/>
</dbReference>
<dbReference type="InterPro" id="IPR000719">
    <property type="entry name" value="Prot_kinase_dom"/>
</dbReference>
<dbReference type="PANTHER" id="PTHR44329:SF214">
    <property type="entry name" value="PROTEIN KINASE DOMAIN-CONTAINING PROTEIN"/>
    <property type="match status" value="1"/>
</dbReference>
<accession>A0ABR2L636</accession>